<evidence type="ECO:0000313" key="1">
    <source>
        <dbReference type="EMBL" id="GHB49068.1"/>
    </source>
</evidence>
<keyword evidence="2" id="KW-1185">Reference proteome</keyword>
<dbReference type="EMBL" id="BMYF01000023">
    <property type="protein sequence ID" value="GHB49068.1"/>
    <property type="molecule type" value="Genomic_DNA"/>
</dbReference>
<name>A0A8J3D005_9BACT</name>
<dbReference type="Proteomes" id="UP000642809">
    <property type="component" value="Unassembled WGS sequence"/>
</dbReference>
<accession>A0A8J3D005</accession>
<evidence type="ECO:0000313" key="2">
    <source>
        <dbReference type="Proteomes" id="UP000642809"/>
    </source>
</evidence>
<reference evidence="1" key="1">
    <citation type="journal article" date="2014" name="Int. J. Syst. Evol. Microbiol.">
        <title>Complete genome sequence of Corynebacterium casei LMG S-19264T (=DSM 44701T), isolated from a smear-ripened cheese.</title>
        <authorList>
            <consortium name="US DOE Joint Genome Institute (JGI-PGF)"/>
            <person name="Walter F."/>
            <person name="Albersmeier A."/>
            <person name="Kalinowski J."/>
            <person name="Ruckert C."/>
        </authorList>
    </citation>
    <scope>NUCLEOTIDE SEQUENCE</scope>
    <source>
        <strain evidence="1">KCTC 23224</strain>
    </source>
</reference>
<comment type="caution">
    <text evidence="1">The sequence shown here is derived from an EMBL/GenBank/DDBJ whole genome shotgun (WGS) entry which is preliminary data.</text>
</comment>
<dbReference type="RefSeq" id="WP_189585132.1">
    <property type="nucleotide sequence ID" value="NZ_BMYF01000023.1"/>
</dbReference>
<gene>
    <name evidence="1" type="ORF">GCM10008106_32300</name>
</gene>
<proteinExistence type="predicted"/>
<reference evidence="1" key="2">
    <citation type="submission" date="2020-09" db="EMBL/GenBank/DDBJ databases">
        <authorList>
            <person name="Sun Q."/>
            <person name="Kim S."/>
        </authorList>
    </citation>
    <scope>NUCLEOTIDE SEQUENCE</scope>
    <source>
        <strain evidence="1">KCTC 23224</strain>
    </source>
</reference>
<dbReference type="AlphaFoldDB" id="A0A8J3D005"/>
<organism evidence="1 2">
    <name type="scientific">Mongoliitalea lutea</name>
    <dbReference type="NCBI Taxonomy" id="849756"/>
    <lineage>
        <taxon>Bacteria</taxon>
        <taxon>Pseudomonadati</taxon>
        <taxon>Bacteroidota</taxon>
        <taxon>Cytophagia</taxon>
        <taxon>Cytophagales</taxon>
        <taxon>Cyclobacteriaceae</taxon>
        <taxon>Mongoliitalea</taxon>
    </lineage>
</organism>
<sequence>MERLEKKARIMAEMIIQTAKIYHESEESEKGLMETLVGAGIFYLPNHPGLFNNKISKEAWIQLQTKPEKLKLVAEHAIPRKVAGRLLYTKYLLLLQENPLALVELYEKYFGRYNLVLKEENDRLRKFQKAQIFVSEEEAYALAGIELVDFTYEEYLEFQKFQRDSKKKASKKVGMA</sequence>
<protein>
    <submittedName>
        <fullName evidence="1">Uncharacterized protein</fullName>
    </submittedName>
</protein>